<dbReference type="VEuPathDB" id="TrichDB:TVAG_317560"/>
<protein>
    <submittedName>
        <fullName evidence="3">Uncharacterized protein</fullName>
    </submittedName>
</protein>
<dbReference type="Proteomes" id="UP000001542">
    <property type="component" value="Unassembled WGS sequence"/>
</dbReference>
<accession>A2FTK5</accession>
<keyword evidence="2" id="KW-0472">Membrane</keyword>
<reference evidence="3" key="1">
    <citation type="submission" date="2006-10" db="EMBL/GenBank/DDBJ databases">
        <authorList>
            <person name="Amadeo P."/>
            <person name="Zhao Q."/>
            <person name="Wortman J."/>
            <person name="Fraser-Liggett C."/>
            <person name="Carlton J."/>
        </authorList>
    </citation>
    <scope>NUCLEOTIDE SEQUENCE</scope>
    <source>
        <strain evidence="3">G3</strain>
    </source>
</reference>
<name>A2FTK5_TRIV3</name>
<evidence type="ECO:0000256" key="2">
    <source>
        <dbReference type="SAM" id="Phobius"/>
    </source>
</evidence>
<feature type="compositionally biased region" description="Polar residues" evidence="1">
    <location>
        <begin position="75"/>
        <end position="85"/>
    </location>
</feature>
<keyword evidence="2" id="KW-0812">Transmembrane</keyword>
<dbReference type="InParanoid" id="A2FTK5"/>
<dbReference type="VEuPathDB" id="TrichDB:TVAGG3_0476680"/>
<dbReference type="AlphaFoldDB" id="A2FTK5"/>
<dbReference type="EMBL" id="DS114012">
    <property type="protein sequence ID" value="EAX91767.1"/>
    <property type="molecule type" value="Genomic_DNA"/>
</dbReference>
<feature type="transmembrane region" description="Helical" evidence="2">
    <location>
        <begin position="256"/>
        <end position="276"/>
    </location>
</feature>
<evidence type="ECO:0000313" key="4">
    <source>
        <dbReference type="Proteomes" id="UP000001542"/>
    </source>
</evidence>
<proteinExistence type="predicted"/>
<gene>
    <name evidence="3" type="ORF">TVAG_317560</name>
</gene>
<keyword evidence="4" id="KW-1185">Reference proteome</keyword>
<reference evidence="3" key="2">
    <citation type="journal article" date="2007" name="Science">
        <title>Draft genome sequence of the sexually transmitted pathogen Trichomonas vaginalis.</title>
        <authorList>
            <person name="Carlton J.M."/>
            <person name="Hirt R.P."/>
            <person name="Silva J.C."/>
            <person name="Delcher A.L."/>
            <person name="Schatz M."/>
            <person name="Zhao Q."/>
            <person name="Wortman J.R."/>
            <person name="Bidwell S.L."/>
            <person name="Alsmark U.C.M."/>
            <person name="Besteiro S."/>
            <person name="Sicheritz-Ponten T."/>
            <person name="Noel C.J."/>
            <person name="Dacks J.B."/>
            <person name="Foster P.G."/>
            <person name="Simillion C."/>
            <person name="Van de Peer Y."/>
            <person name="Miranda-Saavedra D."/>
            <person name="Barton G.J."/>
            <person name="Westrop G.D."/>
            <person name="Mueller S."/>
            <person name="Dessi D."/>
            <person name="Fiori P.L."/>
            <person name="Ren Q."/>
            <person name="Paulsen I."/>
            <person name="Zhang H."/>
            <person name="Bastida-Corcuera F.D."/>
            <person name="Simoes-Barbosa A."/>
            <person name="Brown M.T."/>
            <person name="Hayes R.D."/>
            <person name="Mukherjee M."/>
            <person name="Okumura C.Y."/>
            <person name="Schneider R."/>
            <person name="Smith A.J."/>
            <person name="Vanacova S."/>
            <person name="Villalvazo M."/>
            <person name="Haas B.J."/>
            <person name="Pertea M."/>
            <person name="Feldblyum T.V."/>
            <person name="Utterback T.R."/>
            <person name="Shu C.L."/>
            <person name="Osoegawa K."/>
            <person name="de Jong P.J."/>
            <person name="Hrdy I."/>
            <person name="Horvathova L."/>
            <person name="Zubacova Z."/>
            <person name="Dolezal P."/>
            <person name="Malik S.B."/>
            <person name="Logsdon J.M. Jr."/>
            <person name="Henze K."/>
            <person name="Gupta A."/>
            <person name="Wang C.C."/>
            <person name="Dunne R.L."/>
            <person name="Upcroft J.A."/>
            <person name="Upcroft P."/>
            <person name="White O."/>
            <person name="Salzberg S.L."/>
            <person name="Tang P."/>
            <person name="Chiu C.-H."/>
            <person name="Lee Y.-S."/>
            <person name="Embley T.M."/>
            <person name="Coombs G.H."/>
            <person name="Mottram J.C."/>
            <person name="Tachezy J."/>
            <person name="Fraser-Liggett C.M."/>
            <person name="Johnson P.J."/>
        </authorList>
    </citation>
    <scope>NUCLEOTIDE SEQUENCE [LARGE SCALE GENOMIC DNA]</scope>
    <source>
        <strain evidence="3">G3</strain>
    </source>
</reference>
<evidence type="ECO:0000313" key="3">
    <source>
        <dbReference type="EMBL" id="EAX91767.1"/>
    </source>
</evidence>
<keyword evidence="2" id="KW-1133">Transmembrane helix</keyword>
<dbReference type="KEGG" id="tva:4749469"/>
<evidence type="ECO:0000256" key="1">
    <source>
        <dbReference type="SAM" id="MobiDB-lite"/>
    </source>
</evidence>
<feature type="region of interest" description="Disordered" evidence="1">
    <location>
        <begin position="60"/>
        <end position="95"/>
    </location>
</feature>
<dbReference type="RefSeq" id="XP_001304697.1">
    <property type="nucleotide sequence ID" value="XM_001304696.1"/>
</dbReference>
<sequence length="295" mass="33463">MFSIYDKPKHVTLLNIILFSLLFAIFKDIKIKFSNFRCIPYNKFQHFSVLSTKQLYLSANQDPEKPVRKQRSKNEATSSKNTTNPAKKEQNPCPGNNTVIVNHKCRCKAGFKGFPLDERGCFKCDSCYSDEICAYPGRCTCNFGMMRAENEECIGSSLQMLSVYPTTIDKEYGGTVTVEVYPKDVTIRTLYCFFGHQVTIAQKGDNPGEVKCLIKASKKTDSFLYVSDSKTQWPAHGLLIRVIKHPKSDFTQEAQIATGLSLFVCLGFTFISFKFFRAQAAKAARYKRELNYAPN</sequence>
<organism evidence="3 4">
    <name type="scientific">Trichomonas vaginalis (strain ATCC PRA-98 / G3)</name>
    <dbReference type="NCBI Taxonomy" id="412133"/>
    <lineage>
        <taxon>Eukaryota</taxon>
        <taxon>Metamonada</taxon>
        <taxon>Parabasalia</taxon>
        <taxon>Trichomonadida</taxon>
        <taxon>Trichomonadidae</taxon>
        <taxon>Trichomonas</taxon>
    </lineage>
</organism>